<dbReference type="InterPro" id="IPR011711">
    <property type="entry name" value="GntR_C"/>
</dbReference>
<dbReference type="SMART" id="SM00345">
    <property type="entry name" value="HTH_GNTR"/>
    <property type="match status" value="1"/>
</dbReference>
<dbReference type="Gene3D" id="1.20.120.530">
    <property type="entry name" value="GntR ligand-binding domain-like"/>
    <property type="match status" value="1"/>
</dbReference>
<dbReference type="Proteomes" id="UP001169006">
    <property type="component" value="Unassembled WGS sequence"/>
</dbReference>
<sequence length="236" mass="25980">MSEQKKQQRGQADRLAVICTALRRAIIERALLPGDRLPEDTLGERFGASRTIARAALLQLSAEGLVELRRNRIAVVAAPSFQDARDIFDIRIALERQVVRHLAGTLTEAQVQELRQLVEAEHEARHGQDGAAIRLATEFHVRLAEMTGKPILIRYVTEICYRAGLSLSAFARPHSSECAVSEHLALIDAIRGGPALNAEDLMEEHLEAVASRALLHKTGTRGRDLMEILAPYSGDG</sequence>
<dbReference type="InterPro" id="IPR008920">
    <property type="entry name" value="TF_FadR/GntR_C"/>
</dbReference>
<evidence type="ECO:0000256" key="2">
    <source>
        <dbReference type="ARBA" id="ARBA00023125"/>
    </source>
</evidence>
<dbReference type="SUPFAM" id="SSF48008">
    <property type="entry name" value="GntR ligand-binding domain-like"/>
    <property type="match status" value="1"/>
</dbReference>
<feature type="domain" description="HTH gntR-type" evidence="4">
    <location>
        <begin position="12"/>
        <end position="79"/>
    </location>
</feature>
<evidence type="ECO:0000259" key="4">
    <source>
        <dbReference type="PROSITE" id="PS50949"/>
    </source>
</evidence>
<dbReference type="InterPro" id="IPR036388">
    <property type="entry name" value="WH-like_DNA-bd_sf"/>
</dbReference>
<reference evidence="5" key="1">
    <citation type="journal article" date="2015" name="Int. J. Syst. Evol. Microbiol.">
        <title>Rhizobium oryzicola sp. nov., potential plant-growth-promoting endophytic bacteria isolated from rice roots.</title>
        <authorList>
            <person name="Zhang X.X."/>
            <person name="Gao J.S."/>
            <person name="Cao Y.H."/>
            <person name="Sheirdil R.A."/>
            <person name="Wang X.C."/>
            <person name="Zhang L."/>
        </authorList>
    </citation>
    <scope>NUCLEOTIDE SEQUENCE</scope>
    <source>
        <strain evidence="5">05753</strain>
    </source>
</reference>
<dbReference type="SMART" id="SM00895">
    <property type="entry name" value="FCD"/>
    <property type="match status" value="1"/>
</dbReference>
<dbReference type="InterPro" id="IPR000524">
    <property type="entry name" value="Tscrpt_reg_HTH_GntR"/>
</dbReference>
<dbReference type="PANTHER" id="PTHR43537:SF53">
    <property type="entry name" value="HTH-TYPE TRANSCRIPTIONAL REPRESSOR NANR"/>
    <property type="match status" value="1"/>
</dbReference>
<accession>A0ABT8SYY4</accession>
<dbReference type="Pfam" id="PF07729">
    <property type="entry name" value="FCD"/>
    <property type="match status" value="1"/>
</dbReference>
<protein>
    <submittedName>
        <fullName evidence="5">GntR family transcriptional regulator</fullName>
    </submittedName>
</protein>
<evidence type="ECO:0000313" key="5">
    <source>
        <dbReference type="EMBL" id="MDO1583571.1"/>
    </source>
</evidence>
<proteinExistence type="predicted"/>
<reference evidence="5" key="2">
    <citation type="submission" date="2023-07" db="EMBL/GenBank/DDBJ databases">
        <authorList>
            <person name="Sun H."/>
        </authorList>
    </citation>
    <scope>NUCLEOTIDE SEQUENCE</scope>
    <source>
        <strain evidence="5">05753</strain>
    </source>
</reference>
<dbReference type="PROSITE" id="PS50949">
    <property type="entry name" value="HTH_GNTR"/>
    <property type="match status" value="1"/>
</dbReference>
<dbReference type="PANTHER" id="PTHR43537">
    <property type="entry name" value="TRANSCRIPTIONAL REGULATOR, GNTR FAMILY"/>
    <property type="match status" value="1"/>
</dbReference>
<keyword evidence="3" id="KW-0804">Transcription</keyword>
<keyword evidence="6" id="KW-1185">Reference proteome</keyword>
<evidence type="ECO:0000256" key="3">
    <source>
        <dbReference type="ARBA" id="ARBA00023163"/>
    </source>
</evidence>
<dbReference type="SUPFAM" id="SSF46785">
    <property type="entry name" value="Winged helix' DNA-binding domain"/>
    <property type="match status" value="1"/>
</dbReference>
<evidence type="ECO:0000313" key="6">
    <source>
        <dbReference type="Proteomes" id="UP001169006"/>
    </source>
</evidence>
<gene>
    <name evidence="5" type="ORF">Q2T52_15900</name>
</gene>
<name>A0ABT8SYY4_9HYPH</name>
<comment type="caution">
    <text evidence="5">The sequence shown here is derived from an EMBL/GenBank/DDBJ whole genome shotgun (WGS) entry which is preliminary data.</text>
</comment>
<keyword evidence="2" id="KW-0238">DNA-binding</keyword>
<dbReference type="Pfam" id="PF00392">
    <property type="entry name" value="GntR"/>
    <property type="match status" value="1"/>
</dbReference>
<dbReference type="RefSeq" id="WP_302077756.1">
    <property type="nucleotide sequence ID" value="NZ_JAUKWQ010000004.1"/>
</dbReference>
<dbReference type="Gene3D" id="1.10.10.10">
    <property type="entry name" value="Winged helix-like DNA-binding domain superfamily/Winged helix DNA-binding domain"/>
    <property type="match status" value="1"/>
</dbReference>
<organism evidence="5 6">
    <name type="scientific">Rhizobium oryzicola</name>
    <dbReference type="NCBI Taxonomy" id="1232668"/>
    <lineage>
        <taxon>Bacteria</taxon>
        <taxon>Pseudomonadati</taxon>
        <taxon>Pseudomonadota</taxon>
        <taxon>Alphaproteobacteria</taxon>
        <taxon>Hyphomicrobiales</taxon>
        <taxon>Rhizobiaceae</taxon>
        <taxon>Rhizobium/Agrobacterium group</taxon>
        <taxon>Rhizobium</taxon>
    </lineage>
</organism>
<dbReference type="EMBL" id="JAUKWQ010000004">
    <property type="protein sequence ID" value="MDO1583571.1"/>
    <property type="molecule type" value="Genomic_DNA"/>
</dbReference>
<keyword evidence="1" id="KW-0805">Transcription regulation</keyword>
<dbReference type="InterPro" id="IPR036390">
    <property type="entry name" value="WH_DNA-bd_sf"/>
</dbReference>
<evidence type="ECO:0000256" key="1">
    <source>
        <dbReference type="ARBA" id="ARBA00023015"/>
    </source>
</evidence>
<dbReference type="CDD" id="cd07377">
    <property type="entry name" value="WHTH_GntR"/>
    <property type="match status" value="1"/>
</dbReference>